<dbReference type="Proteomes" id="UP000813444">
    <property type="component" value="Unassembled WGS sequence"/>
</dbReference>
<dbReference type="EMBL" id="JAGPNK010000001">
    <property type="protein sequence ID" value="KAH7328705.1"/>
    <property type="molecule type" value="Genomic_DNA"/>
</dbReference>
<proteinExistence type="predicted"/>
<protein>
    <submittedName>
        <fullName evidence="2">Uncharacterized protein</fullName>
    </submittedName>
</protein>
<organism evidence="2 3">
    <name type="scientific">Stachybotrys elegans</name>
    <dbReference type="NCBI Taxonomy" id="80388"/>
    <lineage>
        <taxon>Eukaryota</taxon>
        <taxon>Fungi</taxon>
        <taxon>Dikarya</taxon>
        <taxon>Ascomycota</taxon>
        <taxon>Pezizomycotina</taxon>
        <taxon>Sordariomycetes</taxon>
        <taxon>Hypocreomycetidae</taxon>
        <taxon>Hypocreales</taxon>
        <taxon>Stachybotryaceae</taxon>
        <taxon>Stachybotrys</taxon>
    </lineage>
</organism>
<feature type="compositionally biased region" description="Basic and acidic residues" evidence="1">
    <location>
        <begin position="60"/>
        <end position="74"/>
    </location>
</feature>
<comment type="caution">
    <text evidence="2">The sequence shown here is derived from an EMBL/GenBank/DDBJ whole genome shotgun (WGS) entry which is preliminary data.</text>
</comment>
<sequence>MARPDYGYDWMNCLTYYYSITRTSHQSVRAVCGQSVKPGSSASTPELSPTYEKASQSRSKNIEERQEEETEKKKEEKRKRRTNIWMPV</sequence>
<feature type="compositionally biased region" description="Polar residues" evidence="1">
    <location>
        <begin position="37"/>
        <end position="59"/>
    </location>
</feature>
<accession>A0A8K0T4J9</accession>
<feature type="region of interest" description="Disordered" evidence="1">
    <location>
        <begin position="34"/>
        <end position="88"/>
    </location>
</feature>
<evidence type="ECO:0000256" key="1">
    <source>
        <dbReference type="SAM" id="MobiDB-lite"/>
    </source>
</evidence>
<gene>
    <name evidence="2" type="ORF">B0I35DRAFT_25093</name>
</gene>
<keyword evidence="3" id="KW-1185">Reference proteome</keyword>
<evidence type="ECO:0000313" key="3">
    <source>
        <dbReference type="Proteomes" id="UP000813444"/>
    </source>
</evidence>
<evidence type="ECO:0000313" key="2">
    <source>
        <dbReference type="EMBL" id="KAH7328705.1"/>
    </source>
</evidence>
<name>A0A8K0T4J9_9HYPO</name>
<dbReference type="AlphaFoldDB" id="A0A8K0T4J9"/>
<reference evidence="2" key="1">
    <citation type="journal article" date="2021" name="Nat. Commun.">
        <title>Genetic determinants of endophytism in the Arabidopsis root mycobiome.</title>
        <authorList>
            <person name="Mesny F."/>
            <person name="Miyauchi S."/>
            <person name="Thiergart T."/>
            <person name="Pickel B."/>
            <person name="Atanasova L."/>
            <person name="Karlsson M."/>
            <person name="Huettel B."/>
            <person name="Barry K.W."/>
            <person name="Haridas S."/>
            <person name="Chen C."/>
            <person name="Bauer D."/>
            <person name="Andreopoulos W."/>
            <person name="Pangilinan J."/>
            <person name="LaButti K."/>
            <person name="Riley R."/>
            <person name="Lipzen A."/>
            <person name="Clum A."/>
            <person name="Drula E."/>
            <person name="Henrissat B."/>
            <person name="Kohler A."/>
            <person name="Grigoriev I.V."/>
            <person name="Martin F.M."/>
            <person name="Hacquard S."/>
        </authorList>
    </citation>
    <scope>NUCLEOTIDE SEQUENCE</scope>
    <source>
        <strain evidence="2">MPI-CAGE-CH-0235</strain>
    </source>
</reference>